<evidence type="ECO:0000256" key="6">
    <source>
        <dbReference type="ARBA" id="ARBA00022741"/>
    </source>
</evidence>
<reference evidence="22" key="2">
    <citation type="submission" date="2025-09" db="UniProtKB">
        <authorList>
            <consortium name="Ensembl"/>
        </authorList>
    </citation>
    <scope>IDENTIFICATION</scope>
</reference>
<feature type="domain" description="PH" evidence="20">
    <location>
        <begin position="1543"/>
        <end position="1641"/>
    </location>
</feature>
<dbReference type="Pfam" id="PF12473">
    <property type="entry name" value="DUF3694"/>
    <property type="match status" value="1"/>
</dbReference>
<evidence type="ECO:0000256" key="16">
    <source>
        <dbReference type="ARBA" id="ARBA00050273"/>
    </source>
</evidence>
<protein>
    <recommendedName>
        <fullName evidence="17">plus-end-directed kinesin ATPase</fullName>
        <ecNumber evidence="17">5.6.1.3</ecNumber>
    </recommendedName>
</protein>
<dbReference type="GO" id="GO:0010970">
    <property type="term" value="P:transport along microtubule"/>
    <property type="evidence" value="ECO:0007669"/>
    <property type="project" value="UniProtKB-ARBA"/>
</dbReference>
<evidence type="ECO:0000256" key="3">
    <source>
        <dbReference type="ARBA" id="ARBA00022490"/>
    </source>
</evidence>
<dbReference type="CDD" id="cd01233">
    <property type="entry name" value="PH_KIFIA_KIFIB"/>
    <property type="match status" value="1"/>
</dbReference>
<evidence type="ECO:0000256" key="11">
    <source>
        <dbReference type="ARBA" id="ARBA00023175"/>
    </source>
</evidence>
<dbReference type="InterPro" id="IPR036961">
    <property type="entry name" value="Kinesin_motor_dom_sf"/>
</dbReference>
<evidence type="ECO:0000256" key="12">
    <source>
        <dbReference type="ARBA" id="ARBA00023212"/>
    </source>
</evidence>
<accession>A0A8C8F8H7</accession>
<dbReference type="InterPro" id="IPR022140">
    <property type="entry name" value="Kinesin-like_KIF1-typ"/>
</dbReference>
<evidence type="ECO:0000256" key="7">
    <source>
        <dbReference type="ARBA" id="ARBA00022840"/>
    </source>
</evidence>
<evidence type="ECO:0000256" key="1">
    <source>
        <dbReference type="ARBA" id="ARBA00004245"/>
    </source>
</evidence>
<reference evidence="22" key="1">
    <citation type="submission" date="2025-08" db="UniProtKB">
        <authorList>
            <consortium name="Ensembl"/>
        </authorList>
    </citation>
    <scope>IDENTIFICATION</scope>
</reference>
<keyword evidence="10" id="KW-0472">Membrane</keyword>
<evidence type="ECO:0000313" key="22">
    <source>
        <dbReference type="Ensembl" id="ENSOTSP00005031211.2"/>
    </source>
</evidence>
<evidence type="ECO:0000256" key="9">
    <source>
        <dbReference type="ARBA" id="ARBA00023054"/>
    </source>
</evidence>
<feature type="domain" description="Kinesin motor" evidence="21">
    <location>
        <begin position="5"/>
        <end position="349"/>
    </location>
</feature>
<dbReference type="Pfam" id="PF00498">
    <property type="entry name" value="FHA"/>
    <property type="match status" value="1"/>
</dbReference>
<keyword evidence="6 18" id="KW-0547">Nucleotide-binding</keyword>
<dbReference type="PROSITE" id="PS50067">
    <property type="entry name" value="KINESIN_MOTOR_2"/>
    <property type="match status" value="1"/>
</dbReference>
<dbReference type="InterPro" id="IPR049780">
    <property type="entry name" value="PH_KIFIA_KIFIB"/>
</dbReference>
<dbReference type="SUPFAM" id="SSF52540">
    <property type="entry name" value="P-loop containing nucleoside triphosphate hydrolases"/>
    <property type="match status" value="1"/>
</dbReference>
<keyword evidence="12" id="KW-0206">Cytoskeleton</keyword>
<keyword evidence="5" id="KW-0493">Microtubule</keyword>
<keyword evidence="8" id="KW-0770">Synapse</keyword>
<dbReference type="GeneTree" id="ENSGT00940000156474"/>
<evidence type="ECO:0000259" key="21">
    <source>
        <dbReference type="PROSITE" id="PS50067"/>
    </source>
</evidence>
<dbReference type="InterPro" id="IPR011993">
    <property type="entry name" value="PH-like_dom_sf"/>
</dbReference>
<evidence type="ECO:0000256" key="17">
    <source>
        <dbReference type="ARBA" id="ARBA00066390"/>
    </source>
</evidence>
<dbReference type="GO" id="GO:0005874">
    <property type="term" value="C:microtubule"/>
    <property type="evidence" value="ECO:0007669"/>
    <property type="project" value="UniProtKB-KW"/>
</dbReference>
<dbReference type="InterPro" id="IPR022164">
    <property type="entry name" value="Kinesin-like"/>
</dbReference>
<organism evidence="22 23">
    <name type="scientific">Oncorhynchus tshawytscha</name>
    <name type="common">Chinook salmon</name>
    <name type="synonym">Salmo tshawytscha</name>
    <dbReference type="NCBI Taxonomy" id="74940"/>
    <lineage>
        <taxon>Eukaryota</taxon>
        <taxon>Metazoa</taxon>
        <taxon>Chordata</taxon>
        <taxon>Craniata</taxon>
        <taxon>Vertebrata</taxon>
        <taxon>Euteleostomi</taxon>
        <taxon>Actinopterygii</taxon>
        <taxon>Neopterygii</taxon>
        <taxon>Teleostei</taxon>
        <taxon>Protacanthopterygii</taxon>
        <taxon>Salmoniformes</taxon>
        <taxon>Salmonidae</taxon>
        <taxon>Salmoninae</taxon>
        <taxon>Oncorhynchus</taxon>
    </lineage>
</organism>
<proteinExistence type="inferred from homology"/>
<dbReference type="PROSITE" id="PS50003">
    <property type="entry name" value="PH_DOMAIN"/>
    <property type="match status" value="1"/>
</dbReference>
<dbReference type="Ensembl" id="ENSOTST00005033802.2">
    <property type="protein sequence ID" value="ENSOTSP00005031211.2"/>
    <property type="gene ID" value="ENSOTSG00005014552.2"/>
</dbReference>
<dbReference type="Pfam" id="PF00169">
    <property type="entry name" value="PH"/>
    <property type="match status" value="1"/>
</dbReference>
<dbReference type="Gene3D" id="2.60.200.20">
    <property type="match status" value="1"/>
</dbReference>
<keyword evidence="23" id="KW-1185">Reference proteome</keyword>
<gene>
    <name evidence="22" type="primary">LOC112260180</name>
</gene>
<feature type="coiled-coil region" evidence="19">
    <location>
        <begin position="447"/>
        <end position="474"/>
    </location>
</feature>
<dbReference type="GO" id="GO:0005524">
    <property type="term" value="F:ATP binding"/>
    <property type="evidence" value="ECO:0007669"/>
    <property type="project" value="UniProtKB-UniRule"/>
</dbReference>
<dbReference type="FunFam" id="2.60.200.20:FF:000001">
    <property type="entry name" value="Kinesin family member 1B"/>
    <property type="match status" value="1"/>
</dbReference>
<dbReference type="Proteomes" id="UP000694402">
    <property type="component" value="Unassembled WGS sequence"/>
</dbReference>
<dbReference type="CDD" id="cd01365">
    <property type="entry name" value="KISc_KIF1A_KIF1B"/>
    <property type="match status" value="1"/>
</dbReference>
<evidence type="ECO:0000256" key="13">
    <source>
        <dbReference type="ARBA" id="ARBA00023235"/>
    </source>
</evidence>
<dbReference type="InterPro" id="IPR000253">
    <property type="entry name" value="FHA_dom"/>
</dbReference>
<evidence type="ECO:0000256" key="2">
    <source>
        <dbReference type="ARBA" id="ARBA00004250"/>
    </source>
</evidence>
<comment type="similarity">
    <text evidence="18">Belongs to the TRAFAC class myosin-kinesin ATPase superfamily. Kinesin family.</text>
</comment>
<dbReference type="InterPro" id="IPR008984">
    <property type="entry name" value="SMAD_FHA_dom_sf"/>
</dbReference>
<keyword evidence="7 18" id="KW-0067">ATP-binding</keyword>
<dbReference type="GO" id="GO:0045202">
    <property type="term" value="C:synapse"/>
    <property type="evidence" value="ECO:0007669"/>
    <property type="project" value="UniProtKB-SubCell"/>
</dbReference>
<dbReference type="FunFam" id="3.40.850.10:FF:000004">
    <property type="entry name" value="Kinesin-like protein isoform 2"/>
    <property type="match status" value="1"/>
</dbReference>
<dbReference type="SMART" id="SM00240">
    <property type="entry name" value="FHA"/>
    <property type="match status" value="1"/>
</dbReference>
<dbReference type="SUPFAM" id="SSF50729">
    <property type="entry name" value="PH domain-like"/>
    <property type="match status" value="1"/>
</dbReference>
<dbReference type="PRINTS" id="PR00380">
    <property type="entry name" value="KINESINHEAVY"/>
</dbReference>
<keyword evidence="14" id="KW-0968">Cytoplasmic vesicle</keyword>
<dbReference type="InterPro" id="IPR001849">
    <property type="entry name" value="PH_domain"/>
</dbReference>
<dbReference type="InterPro" id="IPR019821">
    <property type="entry name" value="Kinesin_motor_CS"/>
</dbReference>
<dbReference type="PROSITE" id="PS00411">
    <property type="entry name" value="KINESIN_MOTOR_1"/>
    <property type="match status" value="1"/>
</dbReference>
<dbReference type="Pfam" id="PF12423">
    <property type="entry name" value="KIF1B"/>
    <property type="match status" value="1"/>
</dbReference>
<keyword evidence="9 19" id="KW-0175">Coiled coil</keyword>
<evidence type="ECO:0000313" key="23">
    <source>
        <dbReference type="Proteomes" id="UP000694402"/>
    </source>
</evidence>
<feature type="coiled-coil region" evidence="19">
    <location>
        <begin position="645"/>
        <end position="694"/>
    </location>
</feature>
<evidence type="ECO:0000256" key="10">
    <source>
        <dbReference type="ARBA" id="ARBA00023136"/>
    </source>
</evidence>
<evidence type="ECO:0000256" key="15">
    <source>
        <dbReference type="ARBA" id="ARBA00034103"/>
    </source>
</evidence>
<dbReference type="Gene3D" id="6.10.250.2520">
    <property type="match status" value="1"/>
</dbReference>
<dbReference type="SUPFAM" id="SSF49879">
    <property type="entry name" value="SMAD/FHA domain"/>
    <property type="match status" value="1"/>
</dbReference>
<dbReference type="GO" id="GO:0008017">
    <property type="term" value="F:microtubule binding"/>
    <property type="evidence" value="ECO:0007669"/>
    <property type="project" value="InterPro"/>
</dbReference>
<name>A0A8C8F8H7_ONCTS</name>
<evidence type="ECO:0000256" key="8">
    <source>
        <dbReference type="ARBA" id="ARBA00023018"/>
    </source>
</evidence>
<evidence type="ECO:0000256" key="14">
    <source>
        <dbReference type="ARBA" id="ARBA00023329"/>
    </source>
</evidence>
<evidence type="ECO:0000259" key="20">
    <source>
        <dbReference type="PROSITE" id="PS50003"/>
    </source>
</evidence>
<dbReference type="InterPro" id="IPR027417">
    <property type="entry name" value="P-loop_NTPase"/>
</dbReference>
<dbReference type="GO" id="GO:0030658">
    <property type="term" value="C:transport vesicle membrane"/>
    <property type="evidence" value="ECO:0007669"/>
    <property type="project" value="UniProtKB-SubCell"/>
</dbReference>
<dbReference type="GO" id="GO:0008574">
    <property type="term" value="F:plus-end-directed microtubule motor activity"/>
    <property type="evidence" value="ECO:0007669"/>
    <property type="project" value="UniProtKB-EC"/>
</dbReference>
<dbReference type="PANTHER" id="PTHR47117:SF2">
    <property type="entry name" value="KINESIN-LIKE PROTEIN KIF1A ISOFORM X1"/>
    <property type="match status" value="1"/>
</dbReference>
<dbReference type="EC" id="5.6.1.3" evidence="17"/>
<keyword evidence="13" id="KW-0413">Isomerase</keyword>
<keyword evidence="4" id="KW-0597">Phosphoprotein</keyword>
<keyword evidence="3" id="KW-0963">Cytoplasm</keyword>
<dbReference type="Pfam" id="PF00225">
    <property type="entry name" value="Kinesin"/>
    <property type="match status" value="1"/>
</dbReference>
<evidence type="ECO:0000256" key="5">
    <source>
        <dbReference type="ARBA" id="ARBA00022701"/>
    </source>
</evidence>
<sequence>MAGASVKVAVRVRPFNSREIGKDSKCIIQMSGNTTTIINPKQPKENKSYNFDYSYWSHTTPEDINYHSQKQVYKDIGEEMLLHAFEGYNVCIFAYGQTGSGKSYTMMGKQDQKDQQGIIPLLCEDLFTKISDSNKENSLSYSVEVSYMEIYCERVRDLLNPKNKGNLRVREHPLMGPYVEDLSKLAVTSYNDIQDLMESGNKARTVAATNMNETSSRSHAVFNIIFTQKKHDMDSENTSEKVSKISLVDLAGSERADSTGAKGTRLKEGANINKSLTTLGKVISALAENKKKKKVESHIPYRDSVLTWLLRENLGGNSRTAMVAALSPADINYDETLSTLRYADRAKQIRCNAVINEDPNNRLVRELKEEVCRLKDLLYAQGLGDIIDNLCDYKNFVNNRQAVNQTGDLSTVTNAMTGMSPSPSLSALSSRAGSMANLHDRIFSPASEEAIERLKETEKIIAELNETWEEKLRRTEDIRMQREALLAEMGVAMREDGGTVGVFSPKKTPHLVNLNEDPLMSECLLYYIKDGTTKVGRDDARSRQDIVLSGHFIQDEHCTFSSTAGSGGEGNVILEPCEGAEIYVNGKLVTTPTLLRSGNRIIMGKSHVFRFNDPEQARQERERTPCAETPVEPVDWAFAQRELLEKQGIDMKQEMESRLQELEDQYRREREEASNLLEQQRLDYESKLEALQKQVDRNSRYLESPDEEEEPEEEVPWTKREMELASWAFRKWRFYQFTSLRDLLWGNAIFLKEANAISVELKKKVQFQFVLLTDTLYSPLPPDLLPPSVAMEREKRPFPSTIVAVEVQDQKNGATHYWTLEKLRQRLDLMREMYDRAAEVPSSTVEDCDQALTGGDPFYDRFPWFRLVGRAFVYLSNLLYPVPLVHRVAIVSEKGEVKGFLRVAVQAISADEEAPDYGSGVRQSGTAKISFEDQQFEKFQTESCSGGMSHSNTSHEELRFVEGEGQNSDVGADPDEVNNNTCAVGEDLTEKLPLEKALSHLHIGSTFTFRVTVLQASSISAEYADIFCQFNFIHRHDEAFSTEPLKNTGRGPPLGFYHVQNITVEVTKSFVEYIKTQPIVFEVFGHYQKHPFPPLCKDLISPLRPSRRQFPRVMPLSKPATKLSKLLNTLTRSTAGPCHSKYDLMAFFEICELEANGDYIPSVVDHRGGMPCHGTFLLHQGIQRRITVTIAHETGNDVEWKEVKELVVGRIRNTPEADETIIDPNILSLNILSAGYIWPSYNDKTFYRFEAAWDSSMHNSLLLNRVTPYGEKIYITLSAYLEMENCTQPTVITKDFCMVFYSRDAKLPASRSIRNLFSTGCLRPSESNRVTGVYEVSLCHVADAGSPGMQRRRRRVLDTSVAYVRGEENLAGWRPRSDSLILDHQWELEKLSLLQEVEKTRHYLLLREKLEATLAVGQDALCKSGDLSDFAKSPILSHCLGGSPALESPSQRQRELAAKVTTSPWLQLGTRPTLLSEMSASLMSPSSSSLSTLTPSSTCPSLVERHYDIRYVTFQLSPLTPILFTQGLLLDKWHRNYVYFSPIVSKKGYLHFLEPHTSGWVKRYVVVRRPYVYLYRNERDSVERSVINLSSAQVEYSEDKQTLLRTPNTFAVCTEHRGILLQASNDKEMHDWLYAFNPLLAGTIRSKLSRRKSGQRM</sequence>
<evidence type="ECO:0000256" key="18">
    <source>
        <dbReference type="PROSITE-ProRule" id="PRU00283"/>
    </source>
</evidence>
<evidence type="ECO:0000256" key="19">
    <source>
        <dbReference type="SAM" id="Coils"/>
    </source>
</evidence>
<dbReference type="SMART" id="SM00129">
    <property type="entry name" value="KISc"/>
    <property type="match status" value="1"/>
</dbReference>
<comment type="subcellular location">
    <subcellularLocation>
        <location evidence="1">Cytoplasm</location>
        <location evidence="1">Cytoskeleton</location>
    </subcellularLocation>
    <subcellularLocation>
        <location evidence="2">Cytoplasmic vesicle</location>
        <location evidence="2">Secretory vesicle membrane</location>
    </subcellularLocation>
    <subcellularLocation>
        <location evidence="15">Synapse</location>
    </subcellularLocation>
</comment>
<dbReference type="InterPro" id="IPR032405">
    <property type="entry name" value="Kinesin_assoc"/>
</dbReference>
<dbReference type="InterPro" id="IPR001752">
    <property type="entry name" value="Kinesin_motor_dom"/>
</dbReference>
<evidence type="ECO:0000256" key="4">
    <source>
        <dbReference type="ARBA" id="ARBA00022553"/>
    </source>
</evidence>
<dbReference type="Gene3D" id="3.40.850.10">
    <property type="entry name" value="Kinesin motor domain"/>
    <property type="match status" value="1"/>
</dbReference>
<dbReference type="FunFam" id="2.30.29.30:FF:000023">
    <property type="entry name" value="Kinesin family member 1B"/>
    <property type="match status" value="1"/>
</dbReference>
<dbReference type="Gene3D" id="2.30.29.30">
    <property type="entry name" value="Pleckstrin-homology domain (PH domain)/Phosphotyrosine-binding domain (PTB)"/>
    <property type="match status" value="1"/>
</dbReference>
<keyword evidence="11 18" id="KW-0505">Motor protein</keyword>
<feature type="binding site" evidence="18">
    <location>
        <begin position="96"/>
        <end position="103"/>
    </location>
    <ligand>
        <name>ATP</name>
        <dbReference type="ChEBI" id="CHEBI:30616"/>
    </ligand>
</feature>
<dbReference type="Pfam" id="PF16183">
    <property type="entry name" value="Kinesin_assoc"/>
    <property type="match status" value="1"/>
</dbReference>
<dbReference type="PANTHER" id="PTHR47117">
    <property type="entry name" value="STAR-RELATED LIPID TRANSFER PROTEIN 9"/>
    <property type="match status" value="1"/>
</dbReference>
<comment type="catalytic activity">
    <reaction evidence="16">
        <text>ATP + H2O + a kinesin associated with a microtubule at position (n) = ADP + phosphate a kinesin associated with a microtubule at position (n+1, toward the plus end).</text>
        <dbReference type="EC" id="5.6.1.3"/>
    </reaction>
</comment>
<dbReference type="SMART" id="SM00233">
    <property type="entry name" value="PH"/>
    <property type="match status" value="1"/>
</dbReference>